<dbReference type="GeneID" id="92207012"/>
<feature type="region of interest" description="Disordered" evidence="1">
    <location>
        <begin position="234"/>
        <end position="377"/>
    </location>
</feature>
<feature type="compositionally biased region" description="Polar residues" evidence="1">
    <location>
        <begin position="325"/>
        <end position="342"/>
    </location>
</feature>
<keyword evidence="3" id="KW-1185">Reference proteome</keyword>
<sequence>MSSVANDAREKMEAIQASLRQSLDTFASAREFMTLNSSLQTKPVSTEQVQLLKRNFILDSFSISKLQKEYKDWEHETNSEFIGNDITEYNRIVGLMARVNQQLDKTSATYEKLTSNIKIPEFSVSMESVERTGNPTLLKRARDLNKRNFKLEQLFSLDADSPGMLYPDFELVQALINYEFRLRVEKRIQLEILMSMKNTIQAQNRSWTIRDNFLKDFLDNKLGKVADEVAAIRAESSKAREVEEQEESEIDEEEEEGEEEEEESHHHHHRHHEQENASENENSERENENGEHEDRYASDNDLEGETDPQYVPDGAEMHGEDEVQSKSPSKETSPIMESTSGANPEDEVEIEIEIGNDDNDNGNDNDNNNDDEMMIDS</sequence>
<reference evidence="2 3" key="1">
    <citation type="submission" date="2024-03" db="EMBL/GenBank/DDBJ databases">
        <authorList>
            <person name="Brejova B."/>
        </authorList>
    </citation>
    <scope>NUCLEOTIDE SEQUENCE [LARGE SCALE GENOMIC DNA]</scope>
    <source>
        <strain evidence="2 3">CBS 14171</strain>
    </source>
</reference>
<gene>
    <name evidence="2" type="ORF">LODBEIA_P18160</name>
</gene>
<feature type="compositionally biased region" description="Acidic residues" evidence="1">
    <location>
        <begin position="243"/>
        <end position="262"/>
    </location>
</feature>
<dbReference type="Proteomes" id="UP001497383">
    <property type="component" value="Chromosome 2"/>
</dbReference>
<feature type="compositionally biased region" description="Acidic residues" evidence="1">
    <location>
        <begin position="344"/>
        <end position="377"/>
    </location>
</feature>
<proteinExistence type="predicted"/>
<protein>
    <submittedName>
        <fullName evidence="2">Uncharacterized protein</fullName>
    </submittedName>
</protein>
<evidence type="ECO:0000313" key="3">
    <source>
        <dbReference type="Proteomes" id="UP001497383"/>
    </source>
</evidence>
<accession>A0ABP0ZN22</accession>
<name>A0ABP0ZN22_9ASCO</name>
<evidence type="ECO:0000256" key="1">
    <source>
        <dbReference type="SAM" id="MobiDB-lite"/>
    </source>
</evidence>
<evidence type="ECO:0000313" key="2">
    <source>
        <dbReference type="EMBL" id="CAK9437438.1"/>
    </source>
</evidence>
<feature type="compositionally biased region" description="Basic and acidic residues" evidence="1">
    <location>
        <begin position="282"/>
        <end position="298"/>
    </location>
</feature>
<dbReference type="EMBL" id="OZ022406">
    <property type="protein sequence ID" value="CAK9437438.1"/>
    <property type="molecule type" value="Genomic_DNA"/>
</dbReference>
<dbReference type="RefSeq" id="XP_066828754.1">
    <property type="nucleotide sequence ID" value="XM_066971746.1"/>
</dbReference>
<organism evidence="2 3">
    <name type="scientific">Lodderomyces beijingensis</name>
    <dbReference type="NCBI Taxonomy" id="1775926"/>
    <lineage>
        <taxon>Eukaryota</taxon>
        <taxon>Fungi</taxon>
        <taxon>Dikarya</taxon>
        <taxon>Ascomycota</taxon>
        <taxon>Saccharomycotina</taxon>
        <taxon>Pichiomycetes</taxon>
        <taxon>Debaryomycetaceae</taxon>
        <taxon>Candida/Lodderomyces clade</taxon>
        <taxon>Lodderomyces</taxon>
    </lineage>
</organism>
<feature type="compositionally biased region" description="Basic and acidic residues" evidence="1">
    <location>
        <begin position="315"/>
        <end position="324"/>
    </location>
</feature>